<feature type="region of interest" description="Disordered" evidence="1">
    <location>
        <begin position="1"/>
        <end position="30"/>
    </location>
</feature>
<evidence type="ECO:0000256" key="1">
    <source>
        <dbReference type="SAM" id="MobiDB-lite"/>
    </source>
</evidence>
<evidence type="ECO:0000313" key="2">
    <source>
        <dbReference type="EMBL" id="ASV76635.1"/>
    </source>
</evidence>
<feature type="region of interest" description="Disordered" evidence="1">
    <location>
        <begin position="92"/>
        <end position="131"/>
    </location>
</feature>
<dbReference type="Proteomes" id="UP000215086">
    <property type="component" value="Chromosome"/>
</dbReference>
<feature type="compositionally biased region" description="Basic and acidic residues" evidence="1">
    <location>
        <begin position="92"/>
        <end position="101"/>
    </location>
</feature>
<name>A0A286RKY9_9BACT</name>
<dbReference type="AlphaFoldDB" id="A0A286RKY9"/>
<protein>
    <submittedName>
        <fullName evidence="2">Uncharacterized protein</fullName>
    </submittedName>
</protein>
<sequence length="165" mass="18197">MTASVKVPISAERQSQNVGEVGRKGVKPAERRPRCREEALFILERLSERSAGMAFIEVYCPHGHRLKVREEYSGRTGACPVCGAKVKVPEKKQSLSEDEILKLLGEAPPPRPENPVAESGPEGPSPPAPARLPKKICEKCHREIIAATRICPYCHTYLGFKDLTV</sequence>
<feature type="compositionally biased region" description="Basic and acidic residues" evidence="1">
    <location>
        <begin position="21"/>
        <end position="30"/>
    </location>
</feature>
<dbReference type="EMBL" id="CP018477">
    <property type="protein sequence ID" value="ASV76635.1"/>
    <property type="molecule type" value="Genomic_DNA"/>
</dbReference>
<dbReference type="KEGG" id="ttf:THTE_4034"/>
<gene>
    <name evidence="2" type="ORF">THTE_4034</name>
</gene>
<keyword evidence="3" id="KW-1185">Reference proteome</keyword>
<organism evidence="2 3">
    <name type="scientific">Thermogutta terrifontis</name>
    <dbReference type="NCBI Taxonomy" id="1331910"/>
    <lineage>
        <taxon>Bacteria</taxon>
        <taxon>Pseudomonadati</taxon>
        <taxon>Planctomycetota</taxon>
        <taxon>Planctomycetia</taxon>
        <taxon>Pirellulales</taxon>
        <taxon>Thermoguttaceae</taxon>
        <taxon>Thermogutta</taxon>
    </lineage>
</organism>
<accession>A0A286RKY9</accession>
<proteinExistence type="predicted"/>
<reference evidence="2 3" key="1">
    <citation type="journal article" name="Front. Microbiol.">
        <title>Sugar Metabolism of the First Thermophilic Planctomycete Thermogutta terrifontis: Comparative Genomic and Transcriptomic Approaches.</title>
        <authorList>
            <person name="Elcheninov A.G."/>
            <person name="Menzel P."/>
            <person name="Gudbergsdottir S.R."/>
            <person name="Slesarev A.I."/>
            <person name="Kadnikov V.V."/>
            <person name="Krogh A."/>
            <person name="Bonch-Osmolovskaya E.A."/>
            <person name="Peng X."/>
            <person name="Kublanov I.V."/>
        </authorList>
    </citation>
    <scope>NUCLEOTIDE SEQUENCE [LARGE SCALE GENOMIC DNA]</scope>
    <source>
        <strain evidence="2 3">R1</strain>
    </source>
</reference>
<evidence type="ECO:0000313" key="3">
    <source>
        <dbReference type="Proteomes" id="UP000215086"/>
    </source>
</evidence>